<dbReference type="Pfam" id="PF00109">
    <property type="entry name" value="ketoacyl-synt"/>
    <property type="match status" value="1"/>
</dbReference>
<dbReference type="InterPro" id="IPR000794">
    <property type="entry name" value="Beta-ketoacyl_synthase"/>
</dbReference>
<dbReference type="SUPFAM" id="SSF53901">
    <property type="entry name" value="Thiolase-like"/>
    <property type="match status" value="2"/>
</dbReference>
<feature type="region of interest" description="Disordered" evidence="3">
    <location>
        <begin position="58"/>
        <end position="109"/>
    </location>
</feature>
<feature type="transmembrane region" description="Helical" evidence="4">
    <location>
        <begin position="24"/>
        <end position="43"/>
    </location>
</feature>
<keyword evidence="4" id="KW-0472">Membrane</keyword>
<dbReference type="EC" id="2.3.1.41" evidence="1"/>
<protein>
    <recommendedName>
        <fullName evidence="1">beta-ketoacyl-[acyl-carrier-protein] synthase I</fullName>
        <ecNumber evidence="1">2.3.1.41</ecNumber>
    </recommendedName>
</protein>
<organism evidence="6 7">
    <name type="scientific">Prymnesium parvum</name>
    <name type="common">Toxic golden alga</name>
    <dbReference type="NCBI Taxonomy" id="97485"/>
    <lineage>
        <taxon>Eukaryota</taxon>
        <taxon>Haptista</taxon>
        <taxon>Haptophyta</taxon>
        <taxon>Prymnesiophyceae</taxon>
        <taxon>Prymnesiales</taxon>
        <taxon>Prymnesiaceae</taxon>
        <taxon>Prymnesium</taxon>
    </lineage>
</organism>
<reference evidence="6 7" key="1">
    <citation type="journal article" date="2024" name="Science">
        <title>Giant polyketide synthase enzymes in the biosynthesis of giant marine polyether toxins.</title>
        <authorList>
            <person name="Fallon T.R."/>
            <person name="Shende V.V."/>
            <person name="Wierzbicki I.H."/>
            <person name="Pendleton A.L."/>
            <person name="Watervoot N.F."/>
            <person name="Auber R.P."/>
            <person name="Gonzalez D.J."/>
            <person name="Wisecaver J.H."/>
            <person name="Moore B.S."/>
        </authorList>
    </citation>
    <scope>NUCLEOTIDE SEQUENCE [LARGE SCALE GENOMIC DNA]</scope>
    <source>
        <strain evidence="6 7">12B1</strain>
    </source>
</reference>
<evidence type="ECO:0000259" key="5">
    <source>
        <dbReference type="PROSITE" id="PS52004"/>
    </source>
</evidence>
<dbReference type="InterPro" id="IPR016039">
    <property type="entry name" value="Thiolase-like"/>
</dbReference>
<evidence type="ECO:0000256" key="1">
    <source>
        <dbReference type="ARBA" id="ARBA00013191"/>
    </source>
</evidence>
<dbReference type="AlphaFoldDB" id="A0AB34JM92"/>
<comment type="caution">
    <text evidence="6">The sequence shown here is derived from an EMBL/GenBank/DDBJ whole genome shotgun (WGS) entry which is preliminary data.</text>
</comment>
<dbReference type="GO" id="GO:0004315">
    <property type="term" value="F:3-oxoacyl-[acyl-carrier-protein] synthase activity"/>
    <property type="evidence" value="ECO:0007669"/>
    <property type="project" value="UniProtKB-EC"/>
</dbReference>
<feature type="compositionally biased region" description="Polar residues" evidence="3">
    <location>
        <begin position="70"/>
        <end position="80"/>
    </location>
</feature>
<dbReference type="GO" id="GO:0005739">
    <property type="term" value="C:mitochondrion"/>
    <property type="evidence" value="ECO:0007669"/>
    <property type="project" value="TreeGrafter"/>
</dbReference>
<keyword evidence="4" id="KW-1133">Transmembrane helix</keyword>
<dbReference type="EMBL" id="JBGBPQ010000007">
    <property type="protein sequence ID" value="KAL1522032.1"/>
    <property type="molecule type" value="Genomic_DNA"/>
</dbReference>
<accession>A0AB34JM92</accession>
<dbReference type="InterPro" id="IPR020841">
    <property type="entry name" value="PKS_Beta-ketoAc_synthase_dom"/>
</dbReference>
<dbReference type="PANTHER" id="PTHR11712">
    <property type="entry name" value="POLYKETIDE SYNTHASE-RELATED"/>
    <property type="match status" value="1"/>
</dbReference>
<dbReference type="InterPro" id="IPR014030">
    <property type="entry name" value="Ketoacyl_synth_N"/>
</dbReference>
<dbReference type="Proteomes" id="UP001515480">
    <property type="component" value="Unassembled WGS sequence"/>
</dbReference>
<keyword evidence="7" id="KW-1185">Reference proteome</keyword>
<feature type="domain" description="Ketosynthase family 3 (KS3)" evidence="5">
    <location>
        <begin position="131"/>
        <end position="656"/>
    </location>
</feature>
<keyword evidence="2" id="KW-0808">Transferase</keyword>
<name>A0AB34JM92_PRYPA</name>
<dbReference type="PROSITE" id="PS52004">
    <property type="entry name" value="KS3_2"/>
    <property type="match status" value="1"/>
</dbReference>
<evidence type="ECO:0000256" key="4">
    <source>
        <dbReference type="SAM" id="Phobius"/>
    </source>
</evidence>
<evidence type="ECO:0000256" key="3">
    <source>
        <dbReference type="SAM" id="MobiDB-lite"/>
    </source>
</evidence>
<gene>
    <name evidence="6" type="ORF">AB1Y20_021677</name>
</gene>
<sequence length="656" mass="69816">MDEDKVSAAHACAVASSAQARVTFSMVMLFLFCLVLTVHYLLVRYEVRMMRFSVPVTWSQPKPAEPKANGISQTTPQSSGALAKRPPSCTDATAPPEGQRNEETGEVFPTPETLASMVALAQRVRDLGLHLGDIVVTGVSLGLPNGETGAPVFGPGNVEALMEGKNLIGKLPPAAIQAQLDRNVVQIHKNASGARERHPINQARQVIQLASRVCNFDLAKEFGVSAAIVETLDTTYALAVGAGLEAMRDAGLIKLKPELSAHVNSAARPAWELPEHMRDETGVIFAASFPALDSMIEELSRAMAASLHQAEATARLQFLRELHELSAGWTGEEGVGEHPPPSELSAWLEAELAKGEEAAAALAGYEYNRKLLFKLLVMANSQLAEIVKARGPNLHINAACAGTTAAISLAMDWMRCGKCRRVVVISADNPSSEHLMPWVGIGFLALGAASIKPEVGQAALPFDKRRNGMLLGAGAVGMVLQVDEGLDALPRPPLATVLCARHNNSAFHASAIGTAHACKELELLLQDVERVHGLGRREIAQSLLYVSHETFTCARNGGCAGAEMTALSAAFGEDLRKILVTNTKGMTGHAMGVCFEDVLAVTALSTGRIPPVVNHCEADPLLGPVQLSKGGAHLCKYALHFAAGFGSQVTYVLYRK</sequence>
<dbReference type="GO" id="GO:0006633">
    <property type="term" value="P:fatty acid biosynthetic process"/>
    <property type="evidence" value="ECO:0007669"/>
    <property type="project" value="TreeGrafter"/>
</dbReference>
<proteinExistence type="predicted"/>
<evidence type="ECO:0000256" key="2">
    <source>
        <dbReference type="ARBA" id="ARBA00022679"/>
    </source>
</evidence>
<evidence type="ECO:0000313" key="6">
    <source>
        <dbReference type="EMBL" id="KAL1522032.1"/>
    </source>
</evidence>
<dbReference type="Gene3D" id="3.40.47.10">
    <property type="match status" value="2"/>
</dbReference>
<evidence type="ECO:0000313" key="7">
    <source>
        <dbReference type="Proteomes" id="UP001515480"/>
    </source>
</evidence>
<dbReference type="PANTHER" id="PTHR11712:SF336">
    <property type="entry name" value="3-OXOACYL-[ACYL-CARRIER-PROTEIN] SYNTHASE, MITOCHONDRIAL"/>
    <property type="match status" value="1"/>
</dbReference>
<keyword evidence="4" id="KW-0812">Transmembrane</keyword>